<accession>R7ZYZ5</accession>
<reference evidence="1 2" key="1">
    <citation type="submission" date="2013-02" db="EMBL/GenBank/DDBJ databases">
        <title>A novel strain isolated from Lonar lake, Maharashtra, India.</title>
        <authorList>
            <person name="Singh A."/>
        </authorList>
    </citation>
    <scope>NUCLEOTIDE SEQUENCE [LARGE SCALE GENOMIC DNA]</scope>
    <source>
        <strain evidence="1 2">AK24</strain>
    </source>
</reference>
<sequence>MKCDIQKPFVAKPTFDYYFTEIPNGIEVKQDFKLESGLVDAFFMWLFGAKSEMEKTNQQGLDLLKNAVEKK</sequence>
<dbReference type="Proteomes" id="UP000013909">
    <property type="component" value="Unassembled WGS sequence"/>
</dbReference>
<organism evidence="1 2">
    <name type="scientific">Lunatimonas lonarensis</name>
    <dbReference type="NCBI Taxonomy" id="1232681"/>
    <lineage>
        <taxon>Bacteria</taxon>
        <taxon>Pseudomonadati</taxon>
        <taxon>Bacteroidota</taxon>
        <taxon>Cytophagia</taxon>
        <taxon>Cytophagales</taxon>
        <taxon>Cyclobacteriaceae</taxon>
    </lineage>
</organism>
<dbReference type="EMBL" id="AQHR01000009">
    <property type="protein sequence ID" value="EON79279.1"/>
    <property type="molecule type" value="Genomic_DNA"/>
</dbReference>
<evidence type="ECO:0000313" key="2">
    <source>
        <dbReference type="Proteomes" id="UP000013909"/>
    </source>
</evidence>
<keyword evidence="2" id="KW-1185">Reference proteome</keyword>
<name>R7ZYZ5_9BACT</name>
<protein>
    <submittedName>
        <fullName evidence="1">Uncharacterized protein</fullName>
    </submittedName>
</protein>
<dbReference type="AlphaFoldDB" id="R7ZYZ5"/>
<proteinExistence type="predicted"/>
<gene>
    <name evidence="1" type="ORF">ADIS_0204</name>
</gene>
<evidence type="ECO:0000313" key="1">
    <source>
        <dbReference type="EMBL" id="EON79279.1"/>
    </source>
</evidence>
<comment type="caution">
    <text evidence="1">The sequence shown here is derived from an EMBL/GenBank/DDBJ whole genome shotgun (WGS) entry which is preliminary data.</text>
</comment>